<accession>A0A098YBI9</accession>
<keyword evidence="1" id="KW-0812">Transmembrane</keyword>
<dbReference type="AlphaFoldDB" id="A0A098YBI9"/>
<keyword evidence="1" id="KW-0472">Membrane</keyword>
<evidence type="ECO:0000313" key="2">
    <source>
        <dbReference type="EMBL" id="KGH47839.1"/>
    </source>
</evidence>
<keyword evidence="1" id="KW-1133">Transmembrane helix</keyword>
<gene>
    <name evidence="2" type="ORF">IN07_05535</name>
</gene>
<keyword evidence="3" id="KW-1185">Reference proteome</keyword>
<feature type="transmembrane region" description="Helical" evidence="1">
    <location>
        <begin position="53"/>
        <end position="73"/>
    </location>
</feature>
<dbReference type="InterPro" id="IPR021385">
    <property type="entry name" value="DUF3017"/>
</dbReference>
<evidence type="ECO:0008006" key="4">
    <source>
        <dbReference type="Google" id="ProtNLM"/>
    </source>
</evidence>
<proteinExistence type="predicted"/>
<dbReference type="OrthoDB" id="5193401at2"/>
<sequence length="108" mass="11475">MSRRAGGPAPDRSPLYLRRPLLAGFLRQWPLLTVIVIAGVGLLLVAGDRWRQGLVVMGLALVTAAALRLLLPLRRTGFLAVRSQRVDVALTGCAGVALVAMALNIPPT</sequence>
<dbReference type="RefSeq" id="WP_052090876.1">
    <property type="nucleotide sequence ID" value="NZ_JPMX01000017.1"/>
</dbReference>
<dbReference type="STRING" id="1522368.IN07_05535"/>
<feature type="transmembrane region" description="Helical" evidence="1">
    <location>
        <begin position="85"/>
        <end position="105"/>
    </location>
</feature>
<comment type="caution">
    <text evidence="2">The sequence shown here is derived from an EMBL/GenBank/DDBJ whole genome shotgun (WGS) entry which is preliminary data.</text>
</comment>
<dbReference type="Pfam" id="PF11222">
    <property type="entry name" value="DUF3017"/>
    <property type="match status" value="1"/>
</dbReference>
<name>A0A098YBI9_9ACTN</name>
<evidence type="ECO:0000256" key="1">
    <source>
        <dbReference type="SAM" id="Phobius"/>
    </source>
</evidence>
<organism evidence="2 3">
    <name type="scientific">Modestobacter caceresii</name>
    <dbReference type="NCBI Taxonomy" id="1522368"/>
    <lineage>
        <taxon>Bacteria</taxon>
        <taxon>Bacillati</taxon>
        <taxon>Actinomycetota</taxon>
        <taxon>Actinomycetes</taxon>
        <taxon>Geodermatophilales</taxon>
        <taxon>Geodermatophilaceae</taxon>
        <taxon>Modestobacter</taxon>
    </lineage>
</organism>
<dbReference type="Proteomes" id="UP000029713">
    <property type="component" value="Unassembled WGS sequence"/>
</dbReference>
<dbReference type="EMBL" id="JPMX01000017">
    <property type="protein sequence ID" value="KGH47839.1"/>
    <property type="molecule type" value="Genomic_DNA"/>
</dbReference>
<feature type="transmembrane region" description="Helical" evidence="1">
    <location>
        <begin position="21"/>
        <end position="47"/>
    </location>
</feature>
<evidence type="ECO:0000313" key="3">
    <source>
        <dbReference type="Proteomes" id="UP000029713"/>
    </source>
</evidence>
<protein>
    <recommendedName>
        <fullName evidence="4">DUF3017 domain-containing protein</fullName>
    </recommendedName>
</protein>
<reference evidence="2 3" key="1">
    <citation type="submission" date="2014-07" db="EMBL/GenBank/DDBJ databases">
        <title>Biosystematic studies on Modestobacter strains isolated from extreme hyper-arid desert soil and from historic building.</title>
        <authorList>
            <person name="Bukarasam K."/>
            <person name="Bull A."/>
            <person name="Girard G."/>
            <person name="van Wezel G."/>
            <person name="Goodfellow M."/>
        </authorList>
    </citation>
    <scope>NUCLEOTIDE SEQUENCE [LARGE SCALE GENOMIC DNA]</scope>
    <source>
        <strain evidence="2 3">KNN45-2b</strain>
    </source>
</reference>